<feature type="domain" description="DUF6533" evidence="3">
    <location>
        <begin position="19"/>
        <end position="63"/>
    </location>
</feature>
<evidence type="ECO:0000256" key="1">
    <source>
        <dbReference type="SAM" id="MobiDB-lite"/>
    </source>
</evidence>
<dbReference type="Proteomes" id="UP000292082">
    <property type="component" value="Unassembled WGS sequence"/>
</dbReference>
<feature type="transmembrane region" description="Helical" evidence="2">
    <location>
        <begin position="90"/>
        <end position="113"/>
    </location>
</feature>
<feature type="transmembrane region" description="Helical" evidence="2">
    <location>
        <begin position="205"/>
        <end position="230"/>
    </location>
</feature>
<dbReference type="Pfam" id="PF20151">
    <property type="entry name" value="DUF6533"/>
    <property type="match status" value="1"/>
</dbReference>
<feature type="transmembrane region" description="Helical" evidence="2">
    <location>
        <begin position="55"/>
        <end position="78"/>
    </location>
</feature>
<dbReference type="EMBL" id="ML145282">
    <property type="protein sequence ID" value="TBU51844.1"/>
    <property type="molecule type" value="Genomic_DNA"/>
</dbReference>
<feature type="transmembrane region" description="Helical" evidence="2">
    <location>
        <begin position="159"/>
        <end position="180"/>
    </location>
</feature>
<keyword evidence="5" id="KW-1185">Reference proteome</keyword>
<feature type="transmembrane region" description="Helical" evidence="2">
    <location>
        <begin position="242"/>
        <end position="261"/>
    </location>
</feature>
<accession>A0A4Q9PAY4</accession>
<keyword evidence="2" id="KW-1133">Transmembrane helix</keyword>
<evidence type="ECO:0000313" key="5">
    <source>
        <dbReference type="Proteomes" id="UP000292082"/>
    </source>
</evidence>
<evidence type="ECO:0000256" key="2">
    <source>
        <dbReference type="SAM" id="Phobius"/>
    </source>
</evidence>
<sequence>MSESIAEVAAAQEALISKYFDLSSATLYIYDHLISLDSEIELFWRRRAFASALFLLNRYLTLFCMLAQFTIFIIPPPAQQSLPRLKVYDYVYYISVIGQFPVWGAISSIRAFVVCSDLRRSICRWSSAITVFALYTAPCGINAYGRFAPVVPSAEAQKMFVIASRMCLSVADIIVVVVTWRQMRRQMKLFSTAVRRRYRPSYASVLLRDGTIYFLVLVPFNAVHLIFSLYSILGQSPRYPTSGIPIFTTPITAILISKFLVHLQEIESATGTSSQSAWQTGLLVLQPSVGPRSREHSPEPSTSTPCRRDGTREGSLQGV</sequence>
<dbReference type="AlphaFoldDB" id="A0A4Q9PAY4"/>
<feature type="region of interest" description="Disordered" evidence="1">
    <location>
        <begin position="288"/>
        <end position="319"/>
    </location>
</feature>
<keyword evidence="2" id="KW-0812">Transmembrane</keyword>
<evidence type="ECO:0000313" key="4">
    <source>
        <dbReference type="EMBL" id="TBU51844.1"/>
    </source>
</evidence>
<reference evidence="4 5" key="1">
    <citation type="submission" date="2019-01" db="EMBL/GenBank/DDBJ databases">
        <title>Draft genome sequences of three monokaryotic isolates of the white-rot basidiomycete fungus Dichomitus squalens.</title>
        <authorList>
            <consortium name="DOE Joint Genome Institute"/>
            <person name="Lopez S.C."/>
            <person name="Andreopoulos B."/>
            <person name="Pangilinan J."/>
            <person name="Lipzen A."/>
            <person name="Riley R."/>
            <person name="Ahrendt S."/>
            <person name="Ng V."/>
            <person name="Barry K."/>
            <person name="Daum C."/>
            <person name="Grigoriev I.V."/>
            <person name="Hilden K.S."/>
            <person name="Makela M.R."/>
            <person name="de Vries R.P."/>
        </authorList>
    </citation>
    <scope>NUCLEOTIDE SEQUENCE [LARGE SCALE GENOMIC DNA]</scope>
    <source>
        <strain evidence="4 5">CBS 464.89</strain>
    </source>
</reference>
<feature type="transmembrane region" description="Helical" evidence="2">
    <location>
        <begin position="125"/>
        <end position="147"/>
    </location>
</feature>
<keyword evidence="2" id="KW-0472">Membrane</keyword>
<name>A0A4Q9PAY4_9APHY</name>
<proteinExistence type="predicted"/>
<evidence type="ECO:0000259" key="3">
    <source>
        <dbReference type="Pfam" id="PF20151"/>
    </source>
</evidence>
<protein>
    <recommendedName>
        <fullName evidence="3">DUF6533 domain-containing protein</fullName>
    </recommendedName>
</protein>
<dbReference type="InterPro" id="IPR045340">
    <property type="entry name" value="DUF6533"/>
</dbReference>
<gene>
    <name evidence="4" type="ORF">BD310DRAFT_279652</name>
</gene>
<organism evidence="4 5">
    <name type="scientific">Dichomitus squalens</name>
    <dbReference type="NCBI Taxonomy" id="114155"/>
    <lineage>
        <taxon>Eukaryota</taxon>
        <taxon>Fungi</taxon>
        <taxon>Dikarya</taxon>
        <taxon>Basidiomycota</taxon>
        <taxon>Agaricomycotina</taxon>
        <taxon>Agaricomycetes</taxon>
        <taxon>Polyporales</taxon>
        <taxon>Polyporaceae</taxon>
        <taxon>Dichomitus</taxon>
    </lineage>
</organism>